<comment type="caution">
    <text evidence="3">The sequence shown here is derived from an EMBL/GenBank/DDBJ whole genome shotgun (WGS) entry which is preliminary data.</text>
</comment>
<feature type="transmembrane region" description="Helical" evidence="1">
    <location>
        <begin position="329"/>
        <end position="350"/>
    </location>
</feature>
<organism evidence="3 4">
    <name type="scientific">Plasmodium falciparum (isolate NF54)</name>
    <dbReference type="NCBI Taxonomy" id="5843"/>
    <lineage>
        <taxon>Eukaryota</taxon>
        <taxon>Sar</taxon>
        <taxon>Alveolata</taxon>
        <taxon>Apicomplexa</taxon>
        <taxon>Aconoidasida</taxon>
        <taxon>Haemosporida</taxon>
        <taxon>Plasmodiidae</taxon>
        <taxon>Plasmodium</taxon>
        <taxon>Plasmodium (Laverania)</taxon>
    </lineage>
</organism>
<sequence>MKIHYINILLFELPLNILIYNQRNHKSTNLHTQNNRSLCECELYAPATYDDDPQMKEVMVKFSKQTQQRFHEYDERMVEKRMQCKDKCDKEIQKIILKDKMEKELMDKFATLQTDIQSDAIPTCVCEKSLADKVEKGCLRCGYGLGTVAPTVGLIGSVAVHVWKPKALEAAIAKAIAEGTADIAAAAEAAGKARGMEFVIKALKHFGVENFFPGICDTISSTGNYTKVTEFVNTIYSKYNGTCNLMRSSINPTACYTIETELSIKTGGAGTGDHPPLYAIRQMIKGLAEEATEAAKAAEAAKNAKLTAAIKEKQTALIEAGFNSSITSINASIIAILIIVLIMVIIYLILRYRRKKKMKKKLQYIKLLKE</sequence>
<gene>
    <name evidence="3" type="ORF">CK202_1287</name>
    <name evidence="2" type="ORF">CYL21_1593</name>
</gene>
<name>A0A2I0BZA7_PLAFO</name>
<evidence type="ECO:0000313" key="3">
    <source>
        <dbReference type="EMBL" id="PKC48647.1"/>
    </source>
</evidence>
<dbReference type="Pfam" id="PF02009">
    <property type="entry name" value="RIFIN"/>
    <property type="match status" value="1"/>
</dbReference>
<dbReference type="VEuPathDB" id="PlasmoDB:PfNF54_040005800"/>
<dbReference type="NCBIfam" id="TIGR01477">
    <property type="entry name" value="RIFIN"/>
    <property type="match status" value="1"/>
</dbReference>
<keyword evidence="1" id="KW-0812">Transmembrane</keyword>
<dbReference type="AlphaFoldDB" id="A0A2I0BZA7"/>
<protein>
    <submittedName>
        <fullName evidence="3">Rifin</fullName>
    </submittedName>
</protein>
<proteinExistence type="predicted"/>
<reference evidence="3 4" key="1">
    <citation type="submission" date="2017-11" db="EMBL/GenBank/DDBJ databases">
        <title>Plasmodium falciparum NF54 genome assembly.</title>
        <authorList>
            <person name="Bryant J.M."/>
            <person name="Baumgarten S."/>
            <person name="Scheidig-Benatar C."/>
            <person name="Scherf A."/>
        </authorList>
    </citation>
    <scope>NUCLEOTIDE SEQUENCE [LARGE SCALE GENOMIC DNA]</scope>
    <source>
        <strain evidence="3">NF54</strain>
    </source>
</reference>
<accession>A0A2I0BZA7</accession>
<evidence type="ECO:0000313" key="2">
    <source>
        <dbReference type="EMBL" id="KAF4329972.1"/>
    </source>
</evidence>
<evidence type="ECO:0000256" key="1">
    <source>
        <dbReference type="SAM" id="Phobius"/>
    </source>
</evidence>
<evidence type="ECO:0000313" key="4">
    <source>
        <dbReference type="Proteomes" id="UP000232684"/>
    </source>
</evidence>
<reference evidence="2 5" key="2">
    <citation type="submission" date="2018-05" db="EMBL/GenBank/DDBJ databases">
        <title>Genome assembly of Plasmodium falciparum NF54 DiCre.</title>
        <authorList>
            <person name="Baumgarten S."/>
            <person name="Treeck M."/>
            <person name="Scherf A."/>
        </authorList>
    </citation>
    <scope>NUCLEOTIDE SEQUENCE [LARGE SCALE GENOMIC DNA]</scope>
    <source>
        <strain evidence="2">NF54</strain>
    </source>
</reference>
<evidence type="ECO:0000313" key="5">
    <source>
        <dbReference type="Proteomes" id="UP000754359"/>
    </source>
</evidence>
<keyword evidence="1" id="KW-0472">Membrane</keyword>
<keyword evidence="1" id="KW-1133">Transmembrane helix</keyword>
<dbReference type="EMBL" id="QFXU01000010">
    <property type="protein sequence ID" value="KAF4329972.1"/>
    <property type="molecule type" value="Genomic_DNA"/>
</dbReference>
<dbReference type="Proteomes" id="UP000754359">
    <property type="component" value="Unassembled WGS sequence"/>
</dbReference>
<dbReference type="EMBL" id="NYMT01000003">
    <property type="protein sequence ID" value="PKC48647.1"/>
    <property type="molecule type" value="Genomic_DNA"/>
</dbReference>
<dbReference type="SMR" id="A0A2I0BZA7"/>
<dbReference type="InterPro" id="IPR006373">
    <property type="entry name" value="VSA_Rifin"/>
</dbReference>
<dbReference type="Proteomes" id="UP000232684">
    <property type="component" value="Unassembled WGS sequence"/>
</dbReference>